<evidence type="ECO:0000259" key="1">
    <source>
        <dbReference type="SMART" id="SM01008"/>
    </source>
</evidence>
<dbReference type="SUPFAM" id="SSF54665">
    <property type="entry name" value="CO dehydrogenase molybdoprotein N-domain-like"/>
    <property type="match status" value="1"/>
</dbReference>
<dbReference type="InterPro" id="IPR008274">
    <property type="entry name" value="AldOxase/xan_DH_MoCoBD1"/>
</dbReference>
<dbReference type="PANTHER" id="PTHR11908">
    <property type="entry name" value="XANTHINE DEHYDROGENASE"/>
    <property type="match status" value="1"/>
</dbReference>
<dbReference type="SUPFAM" id="SSF56003">
    <property type="entry name" value="Molybdenum cofactor-binding domain"/>
    <property type="match status" value="1"/>
</dbReference>
<dbReference type="InterPro" id="IPR046867">
    <property type="entry name" value="AldOxase/xan_DH_MoCoBD2"/>
</dbReference>
<evidence type="ECO:0000313" key="3">
    <source>
        <dbReference type="Proteomes" id="UP001058533"/>
    </source>
</evidence>
<dbReference type="PANTHER" id="PTHR11908:SF123">
    <property type="entry name" value="ALDEHYDE OXIDOREDUCTASE MOLYBDENUM-BINDING SUBUNIT PAOC"/>
    <property type="match status" value="1"/>
</dbReference>
<dbReference type="InterPro" id="IPR000674">
    <property type="entry name" value="Ald_Oxase/Xan_DH_a/b"/>
</dbReference>
<accession>A0ABY5L7F4</accession>
<keyword evidence="3" id="KW-1185">Reference proteome</keyword>
<dbReference type="EMBL" id="CP101740">
    <property type="protein sequence ID" value="UUL81675.1"/>
    <property type="molecule type" value="Genomic_DNA"/>
</dbReference>
<proteinExistence type="predicted"/>
<dbReference type="SMART" id="SM01008">
    <property type="entry name" value="Ald_Xan_dh_C"/>
    <property type="match status" value="1"/>
</dbReference>
<feature type="domain" description="Aldehyde oxidase/xanthine dehydrogenase a/b hammerhead" evidence="1">
    <location>
        <begin position="32"/>
        <end position="138"/>
    </location>
</feature>
<dbReference type="Proteomes" id="UP001058533">
    <property type="component" value="Chromosome"/>
</dbReference>
<dbReference type="InterPro" id="IPR037165">
    <property type="entry name" value="AldOxase/xan_DH_Mopterin-bd_sf"/>
</dbReference>
<dbReference type="Gene3D" id="3.30.365.10">
    <property type="entry name" value="Aldehyde oxidase/xanthine dehydrogenase, molybdopterin binding domain"/>
    <property type="match status" value="4"/>
</dbReference>
<protein>
    <submittedName>
        <fullName evidence="2">Xanthine dehydrogenase family protein molybdopterin-binding subunit</fullName>
    </submittedName>
</protein>
<sequence>MKFDTPAGINPIDQERVVGQPHTRIEGPLKVTGRATYAYEYHDVGPNVAYGVMRGAGIAKGRITAIDVREAEAAPGVLLVMTYQNVPKQAASGRGAVPQLQGPEIKHFDQSVAFVVAETFEQARAAANLVRIDYAQAKGAFELAQVKDQGKPVADAPDVRKGDFAGAFAKAEFKVDETYTTPDESHAMMEPQASIALWEGDRLTVRTSHQIVHWATRGIAATLQIPEANVRVLTPYVGGGFGSKLFLYSDPILAALAARELGRPVKVALTRPQIFNHTSHRPATIQRVRLAANSDGKLTAVGHMTWSGNLPDAGSENASEQTKLMYGGENRLIETRLSVLDLPRGAAMRAPGEAVGLLALESAVDELAEKIGMDPVAFRIANDVQYDPSVGPSRPFSTRMLVECLRTGAEKFGWDQRNPKPAQVRDGDWLVGIGVASALRNNLMMPSGARVRMGSDGILIVETQMTDIGTGSYTVLAAVGAEMLGLPIERVQVRLGDSDFPRSAGSGGSWGANSASAGLYYACENLRAALAQKAGFNTAEVTFEGGNIVAGGRSVPLGEAAGPDGVVAEGDVTFGDLDKKYAQAGFGAHFIEAGVNIHTGEVRVRRALSVCAAGRIINPIAARSQCLGGVTMGIGAALMEECVVDKRFGYFVNHDLAEYHVPVHADIPDIDVIFLDELDDKSSPIKAKGVGELGICGVGGAVANAVYNACGVRVREFPITLDKILPGLPRYDA</sequence>
<evidence type="ECO:0000313" key="2">
    <source>
        <dbReference type="EMBL" id="UUL81675.1"/>
    </source>
</evidence>
<dbReference type="RefSeq" id="WP_256505378.1">
    <property type="nucleotide sequence ID" value="NZ_CP101740.1"/>
</dbReference>
<reference evidence="2" key="1">
    <citation type="submission" date="2022-07" db="EMBL/GenBank/DDBJ databases">
        <title>Sphingomonas sp. nov., a novel bacterium isolated from the north slope of the Mount Everest.</title>
        <authorList>
            <person name="Cui X."/>
            <person name="Liu Y."/>
        </authorList>
    </citation>
    <scope>NUCLEOTIDE SEQUENCE</scope>
    <source>
        <strain evidence="2">S5-59</strain>
    </source>
</reference>
<dbReference type="InterPro" id="IPR036856">
    <property type="entry name" value="Ald_Oxase/Xan_DH_a/b_sf"/>
</dbReference>
<dbReference type="Pfam" id="PF01315">
    <property type="entry name" value="Ald_Xan_dh_C"/>
    <property type="match status" value="1"/>
</dbReference>
<gene>
    <name evidence="2" type="ORF">NMP03_10750</name>
</gene>
<dbReference type="Gene3D" id="3.90.1170.50">
    <property type="entry name" value="Aldehyde oxidase/xanthine dehydrogenase, a/b hammerhead"/>
    <property type="match status" value="1"/>
</dbReference>
<dbReference type="Pfam" id="PF02738">
    <property type="entry name" value="MoCoBD_1"/>
    <property type="match status" value="1"/>
</dbReference>
<organism evidence="2 3">
    <name type="scientific">Sphingomonas qomolangmaensis</name>
    <dbReference type="NCBI Taxonomy" id="2918765"/>
    <lineage>
        <taxon>Bacteria</taxon>
        <taxon>Pseudomonadati</taxon>
        <taxon>Pseudomonadota</taxon>
        <taxon>Alphaproteobacteria</taxon>
        <taxon>Sphingomonadales</taxon>
        <taxon>Sphingomonadaceae</taxon>
        <taxon>Sphingomonas</taxon>
    </lineage>
</organism>
<name>A0ABY5L7F4_9SPHN</name>
<dbReference type="InterPro" id="IPR016208">
    <property type="entry name" value="Ald_Oxase/xanthine_DH-like"/>
</dbReference>
<dbReference type="Pfam" id="PF20256">
    <property type="entry name" value="MoCoBD_2"/>
    <property type="match status" value="1"/>
</dbReference>